<gene>
    <name evidence="1" type="ORF">Q8A67_008488</name>
</gene>
<organism evidence="1 2">
    <name type="scientific">Cirrhinus molitorella</name>
    <name type="common">mud carp</name>
    <dbReference type="NCBI Taxonomy" id="172907"/>
    <lineage>
        <taxon>Eukaryota</taxon>
        <taxon>Metazoa</taxon>
        <taxon>Chordata</taxon>
        <taxon>Craniata</taxon>
        <taxon>Vertebrata</taxon>
        <taxon>Euteleostomi</taxon>
        <taxon>Actinopterygii</taxon>
        <taxon>Neopterygii</taxon>
        <taxon>Teleostei</taxon>
        <taxon>Ostariophysi</taxon>
        <taxon>Cypriniformes</taxon>
        <taxon>Cyprinidae</taxon>
        <taxon>Labeoninae</taxon>
        <taxon>Labeonini</taxon>
        <taxon>Cirrhinus</taxon>
    </lineage>
</organism>
<dbReference type="AlphaFoldDB" id="A0AA88PXG6"/>
<evidence type="ECO:0000313" key="2">
    <source>
        <dbReference type="Proteomes" id="UP001187343"/>
    </source>
</evidence>
<evidence type="ECO:0000313" key="1">
    <source>
        <dbReference type="EMBL" id="KAK2900373.1"/>
    </source>
</evidence>
<reference evidence="1" key="1">
    <citation type="submission" date="2023-08" db="EMBL/GenBank/DDBJ databases">
        <title>Chromosome-level Genome Assembly of mud carp (Cirrhinus molitorella).</title>
        <authorList>
            <person name="Liu H."/>
        </authorList>
    </citation>
    <scope>NUCLEOTIDE SEQUENCE</scope>
    <source>
        <strain evidence="1">Prfri</strain>
        <tissue evidence="1">Muscle</tissue>
    </source>
</reference>
<sequence length="213" mass="24129">MFLVAARATYWHWRPDVRVESSSGPAGRLELPVGHRRFINGTVSEEELLAAVYQVLPRMSQRCVLKLLKQQRVCHTRQKYSRHIQPLDVTFDPCNSVAYLHGVKTLSKRAVQRRTLEDAWVRRTDSVSRLRSRRAFSCLLSLNVLLGGSISGRDADAAGFDCSQALPVFSGGTQAERSINQTSSQDTRLRRWAAKRCDLWQGQGAGLEQRYLE</sequence>
<dbReference type="Proteomes" id="UP001187343">
    <property type="component" value="Unassembled WGS sequence"/>
</dbReference>
<comment type="caution">
    <text evidence="1">The sequence shown here is derived from an EMBL/GenBank/DDBJ whole genome shotgun (WGS) entry which is preliminary data.</text>
</comment>
<accession>A0AA88PXG6</accession>
<protein>
    <submittedName>
        <fullName evidence="1">Uncharacterized protein</fullName>
    </submittedName>
</protein>
<keyword evidence="2" id="KW-1185">Reference proteome</keyword>
<name>A0AA88PXG6_9TELE</name>
<dbReference type="EMBL" id="JAUYZG010000008">
    <property type="protein sequence ID" value="KAK2900373.1"/>
    <property type="molecule type" value="Genomic_DNA"/>
</dbReference>
<proteinExistence type="predicted"/>